<organism evidence="1 3">
    <name type="scientific">Cucumis melo var. makuwa</name>
    <name type="common">Oriental melon</name>
    <dbReference type="NCBI Taxonomy" id="1194695"/>
    <lineage>
        <taxon>Eukaryota</taxon>
        <taxon>Viridiplantae</taxon>
        <taxon>Streptophyta</taxon>
        <taxon>Embryophyta</taxon>
        <taxon>Tracheophyta</taxon>
        <taxon>Spermatophyta</taxon>
        <taxon>Magnoliopsida</taxon>
        <taxon>eudicotyledons</taxon>
        <taxon>Gunneridae</taxon>
        <taxon>Pentapetalae</taxon>
        <taxon>rosids</taxon>
        <taxon>fabids</taxon>
        <taxon>Cucurbitales</taxon>
        <taxon>Cucurbitaceae</taxon>
        <taxon>Benincaseae</taxon>
        <taxon>Cucumis</taxon>
    </lineage>
</organism>
<name>A0A5A7VBZ2_CUCMM</name>
<dbReference type="AlphaFoldDB" id="A0A5A7VBZ2"/>
<comment type="caution">
    <text evidence="1">The sequence shown here is derived from an EMBL/GenBank/DDBJ whole genome shotgun (WGS) entry which is preliminary data.</text>
</comment>
<evidence type="ECO:0000313" key="1">
    <source>
        <dbReference type="EMBL" id="KAA0064690.1"/>
    </source>
</evidence>
<evidence type="ECO:0000313" key="4">
    <source>
        <dbReference type="Proteomes" id="UP000321947"/>
    </source>
</evidence>
<reference evidence="3 4" key="1">
    <citation type="submission" date="2019-08" db="EMBL/GenBank/DDBJ databases">
        <title>Draft genome sequences of two oriental melons (Cucumis melo L. var makuwa).</title>
        <authorList>
            <person name="Kwon S.-Y."/>
        </authorList>
    </citation>
    <scope>NUCLEOTIDE SEQUENCE [LARGE SCALE GENOMIC DNA]</scope>
    <source>
        <strain evidence="4">cv. Chang Bougi</strain>
        <strain evidence="3">cv. SW 3</strain>
        <tissue evidence="1">Leaf</tissue>
    </source>
</reference>
<dbReference type="EMBL" id="SSTD01006426">
    <property type="protein sequence ID" value="TYK19899.1"/>
    <property type="molecule type" value="Genomic_DNA"/>
</dbReference>
<dbReference type="Proteomes" id="UP000321947">
    <property type="component" value="Unassembled WGS sequence"/>
</dbReference>
<gene>
    <name evidence="2" type="ORF">E5676_scaffold134G00080</name>
    <name evidence="1" type="ORF">E6C27_scaffold255G004180</name>
</gene>
<dbReference type="Proteomes" id="UP000321393">
    <property type="component" value="Unassembled WGS sequence"/>
</dbReference>
<dbReference type="EMBL" id="SSTE01001889">
    <property type="protein sequence ID" value="KAA0064690.1"/>
    <property type="molecule type" value="Genomic_DNA"/>
</dbReference>
<sequence length="164" mass="18798">MVNWESSALCGINIDDNKPYVEASRLNCKATFRWISQTILLLAAGDRKMQGKLEKWKRYNLSKRRLCHLVNFFWEEHSGSELNHLVKWNLVTRTQLDGGLEIGGLKTKNLALLSNWGWRLIDESSLWSRVVESIHGKSSLGWHTNGKVTCSVIVLRSAYQGYGY</sequence>
<dbReference type="OrthoDB" id="1929473at2759"/>
<accession>A0A5A7VBZ2</accession>
<protein>
    <submittedName>
        <fullName evidence="1">Beta-hexosaminidase subunit</fullName>
    </submittedName>
</protein>
<evidence type="ECO:0000313" key="2">
    <source>
        <dbReference type="EMBL" id="TYK19899.1"/>
    </source>
</evidence>
<evidence type="ECO:0000313" key="3">
    <source>
        <dbReference type="Proteomes" id="UP000321393"/>
    </source>
</evidence>
<proteinExistence type="predicted"/>